<organism evidence="4 5">
    <name type="scientific">Aerococcus urinaeequi</name>
    <dbReference type="NCBI Taxonomy" id="51665"/>
    <lineage>
        <taxon>Bacteria</taxon>
        <taxon>Bacillati</taxon>
        <taxon>Bacillota</taxon>
        <taxon>Bacilli</taxon>
        <taxon>Lactobacillales</taxon>
        <taxon>Aerococcaceae</taxon>
        <taxon>Aerococcus</taxon>
    </lineage>
</organism>
<dbReference type="PANTHER" id="PTHR13504:SF40">
    <property type="entry name" value="FIDO DOMAIN-CONTAINING PROTEIN"/>
    <property type="match status" value="1"/>
</dbReference>
<dbReference type="GO" id="GO:0005524">
    <property type="term" value="F:ATP binding"/>
    <property type="evidence" value="ECO:0007669"/>
    <property type="project" value="UniProtKB-KW"/>
</dbReference>
<dbReference type="AlphaFoldDB" id="A0A7M1KQV3"/>
<evidence type="ECO:0000313" key="4">
    <source>
        <dbReference type="EMBL" id="QOQ78726.1"/>
    </source>
</evidence>
<feature type="binding site" evidence="2">
    <location>
        <begin position="241"/>
        <end position="248"/>
    </location>
    <ligand>
        <name>ATP</name>
        <dbReference type="ChEBI" id="CHEBI:30616"/>
    </ligand>
</feature>
<feature type="active site" evidence="1">
    <location>
        <position position="237"/>
    </location>
</feature>
<evidence type="ECO:0000256" key="2">
    <source>
        <dbReference type="PIRSR" id="PIRSR640198-2"/>
    </source>
</evidence>
<dbReference type="Gene3D" id="1.10.3290.10">
    <property type="entry name" value="Fido-like domain"/>
    <property type="match status" value="1"/>
</dbReference>
<keyword evidence="2" id="KW-0067">ATP-binding</keyword>
<keyword evidence="2" id="KW-0547">Nucleotide-binding</keyword>
<dbReference type="InterPro" id="IPR040198">
    <property type="entry name" value="Fido_containing"/>
</dbReference>
<dbReference type="PANTHER" id="PTHR13504">
    <property type="entry name" value="FIDO DOMAIN-CONTAINING PROTEIN DDB_G0283145"/>
    <property type="match status" value="1"/>
</dbReference>
<dbReference type="PROSITE" id="PS51459">
    <property type="entry name" value="FIDO"/>
    <property type="match status" value="1"/>
</dbReference>
<dbReference type="InterPro" id="IPR003812">
    <property type="entry name" value="Fido"/>
</dbReference>
<dbReference type="EMBL" id="CP063065">
    <property type="protein sequence ID" value="QOQ78726.1"/>
    <property type="molecule type" value="Genomic_DNA"/>
</dbReference>
<dbReference type="RefSeq" id="WP_197558172.1">
    <property type="nucleotide sequence ID" value="NZ_CP063065.1"/>
</dbReference>
<dbReference type="Proteomes" id="UP000595091">
    <property type="component" value="Chromosome"/>
</dbReference>
<dbReference type="SUPFAM" id="SSF140931">
    <property type="entry name" value="Fic-like"/>
    <property type="match status" value="1"/>
</dbReference>
<protein>
    <submittedName>
        <fullName evidence="4">Fic family protein</fullName>
    </submittedName>
</protein>
<name>A0A7M1KQV3_9LACT</name>
<proteinExistence type="predicted"/>
<evidence type="ECO:0000256" key="1">
    <source>
        <dbReference type="PIRSR" id="PIRSR640198-1"/>
    </source>
</evidence>
<feature type="domain" description="Fido" evidence="3">
    <location>
        <begin position="147"/>
        <end position="300"/>
    </location>
</feature>
<sequence length="411" mass="48162">MYQKLRILSYDRSLDVEEEYRKRIESPSTTVTDLVITPYSQQKEAKVTGKKYPLFYTILPQILNLIEEVHILSRDIRDYANRLPDVALDYLTISQLIDEMKSTNDIEGVKSTKQELNEAIEAQNTQEEVRFKQSVKTYLRVMEEGKVTISQLRDFRDLYNDTVLEEIDEQDLPDGELFRSKNVSIVDTKNQSVVHRGNVDESAINRDLQLLINYMNNDSESFLIKAIITHYYFEYIHPFYDGNGRLGRFLMTSYLSDKLDLLSALSISESIFHDKNKYEKAFIEVSTPNNFGEITFFIIDMLEIIAKGQKMTRNSIMEAELKLNSLYYYLNQSEDLNDDQRSILFVMIQHDLFDTTNSHLTNQKLVEISPNYSRRKLNKIMIALEEKNYLTKVKHKPTTYTLNLDMIPLYD</sequence>
<dbReference type="Pfam" id="PF02661">
    <property type="entry name" value="Fic"/>
    <property type="match status" value="1"/>
</dbReference>
<dbReference type="InterPro" id="IPR036597">
    <property type="entry name" value="Fido-like_dom_sf"/>
</dbReference>
<reference evidence="4 5" key="1">
    <citation type="submission" date="2020-10" db="EMBL/GenBank/DDBJ databases">
        <title>Plasmid carrying two tetracycline resistance determinant.</title>
        <authorList>
            <person name="Yang Q."/>
        </authorList>
    </citation>
    <scope>NUCLEOTIDE SEQUENCE [LARGE SCALE GENOMIC DNA]</scope>
    <source>
        <strain evidence="4 5">T43</strain>
    </source>
</reference>
<accession>A0A7M1KQV3</accession>
<evidence type="ECO:0000313" key="5">
    <source>
        <dbReference type="Proteomes" id="UP000595091"/>
    </source>
</evidence>
<gene>
    <name evidence="4" type="ORF">IMX20_06985</name>
</gene>
<evidence type="ECO:0000259" key="3">
    <source>
        <dbReference type="PROSITE" id="PS51459"/>
    </source>
</evidence>